<reference evidence="1" key="1">
    <citation type="submission" date="2024-06" db="EMBL/GenBank/DDBJ databases">
        <authorList>
            <person name="Coelho C."/>
            <person name="Bento M."/>
            <person name="Garcia E."/>
            <person name="Camelo A."/>
            <person name="Brandao I."/>
            <person name="Espirito Santo C."/>
            <person name="Trovao J."/>
            <person name="Verissimo A."/>
            <person name="Costa J."/>
            <person name="Tiago I."/>
        </authorList>
    </citation>
    <scope>NUCLEOTIDE SEQUENCE</scope>
    <source>
        <strain evidence="1">KWT182</strain>
    </source>
</reference>
<dbReference type="AlphaFoldDB" id="A0AAU7QBP0"/>
<protein>
    <submittedName>
        <fullName evidence="1">Uncharacterized protein</fullName>
    </submittedName>
</protein>
<accession>A0AAU7QBP0</accession>
<gene>
    <name evidence="1" type="ORF">ABK905_05745</name>
</gene>
<evidence type="ECO:0000313" key="1">
    <source>
        <dbReference type="EMBL" id="XBS70655.1"/>
    </source>
</evidence>
<sequence>MDIDENVISDIAWLIGNSIIKKERDARVVIKAQMTMVMKENNNIPDILFLLELM</sequence>
<organism evidence="1">
    <name type="scientific">Acerihabitans sp. KWT182</name>
    <dbReference type="NCBI Taxonomy" id="3157919"/>
    <lineage>
        <taxon>Bacteria</taxon>
        <taxon>Pseudomonadati</taxon>
        <taxon>Pseudomonadota</taxon>
        <taxon>Gammaproteobacteria</taxon>
        <taxon>Enterobacterales</taxon>
        <taxon>Pectobacteriaceae</taxon>
        <taxon>Acerihabitans</taxon>
    </lineage>
</organism>
<proteinExistence type="predicted"/>
<dbReference type="EMBL" id="CP157947">
    <property type="protein sequence ID" value="XBS70655.1"/>
    <property type="molecule type" value="Genomic_DNA"/>
</dbReference>
<name>A0AAU7QBP0_9GAMM</name>